<organism evidence="2 3">
    <name type="scientific">Aromatoleum tolulyticum</name>
    <dbReference type="NCBI Taxonomy" id="34027"/>
    <lineage>
        <taxon>Bacteria</taxon>
        <taxon>Pseudomonadati</taxon>
        <taxon>Pseudomonadota</taxon>
        <taxon>Betaproteobacteria</taxon>
        <taxon>Rhodocyclales</taxon>
        <taxon>Rhodocyclaceae</taxon>
        <taxon>Aromatoleum</taxon>
    </lineage>
</organism>
<evidence type="ECO:0000313" key="3">
    <source>
        <dbReference type="Proteomes" id="UP000186819"/>
    </source>
</evidence>
<dbReference type="Proteomes" id="UP000186819">
    <property type="component" value="Unassembled WGS sequence"/>
</dbReference>
<feature type="non-terminal residue" evidence="2">
    <location>
        <position position="1"/>
    </location>
</feature>
<evidence type="ECO:0000313" key="2">
    <source>
        <dbReference type="EMBL" id="SIQ88492.1"/>
    </source>
</evidence>
<accession>A0A1N6WER2</accession>
<keyword evidence="3" id="KW-1185">Reference proteome</keyword>
<dbReference type="EMBL" id="FTMD01000007">
    <property type="protein sequence ID" value="SIQ88492.1"/>
    <property type="molecule type" value="Genomic_DNA"/>
</dbReference>
<sequence length="105" mass="11808">TSEKYSDDPWGTNDSSARDKIQGTEVRVTADGLIYVIPAHRHHYYRYRLDGTPNQRPVGTALADDKNGLYDWENLATVPEVKTPSGQERFTCDSSLNPPARPDDE</sequence>
<proteinExistence type="predicted"/>
<name>A0A1N6WER2_9RHOO</name>
<gene>
    <name evidence="2" type="ORF">SAMN05421829_107223</name>
</gene>
<evidence type="ECO:0000256" key="1">
    <source>
        <dbReference type="SAM" id="MobiDB-lite"/>
    </source>
</evidence>
<feature type="region of interest" description="Disordered" evidence="1">
    <location>
        <begin position="83"/>
        <end position="105"/>
    </location>
</feature>
<protein>
    <submittedName>
        <fullName evidence="2">Uncharacterized protein</fullName>
    </submittedName>
</protein>
<feature type="compositionally biased region" description="Polar residues" evidence="1">
    <location>
        <begin position="84"/>
        <end position="97"/>
    </location>
</feature>
<dbReference type="RefSeq" id="WP_170879096.1">
    <property type="nucleotide sequence ID" value="NZ_FTMD01000007.1"/>
</dbReference>
<reference evidence="3" key="1">
    <citation type="submission" date="2017-01" db="EMBL/GenBank/DDBJ databases">
        <authorList>
            <person name="Varghese N."/>
            <person name="Submissions S."/>
        </authorList>
    </citation>
    <scope>NUCLEOTIDE SEQUENCE [LARGE SCALE GENOMIC DNA]</scope>
    <source>
        <strain evidence="3">ATCC 51758</strain>
    </source>
</reference>
<dbReference type="AlphaFoldDB" id="A0A1N6WER2"/>